<dbReference type="InterPro" id="IPR011989">
    <property type="entry name" value="ARM-like"/>
</dbReference>
<feature type="domain" description="E3 ubiquitin-protein ligase TRIP12-like TPR repeats" evidence="6">
    <location>
        <begin position="91"/>
        <end position="208"/>
    </location>
</feature>
<keyword evidence="3" id="KW-0833">Ubl conjugation pathway</keyword>
<dbReference type="InterPro" id="IPR016024">
    <property type="entry name" value="ARM-type_fold"/>
</dbReference>
<name>A0A803JV42_XENTR</name>
<keyword evidence="2 3" id="KW-0808">Transferase</keyword>
<evidence type="ECO:0000256" key="4">
    <source>
        <dbReference type="SAM" id="Coils"/>
    </source>
</evidence>
<comment type="pathway">
    <text evidence="3">Protein modification; protein ubiquitination.</text>
</comment>
<feature type="coiled-coil region" evidence="4">
    <location>
        <begin position="530"/>
        <end position="606"/>
    </location>
</feature>
<organism evidence="7">
    <name type="scientific">Xenopus tropicalis</name>
    <name type="common">Western clawed frog</name>
    <name type="synonym">Silurana tropicalis</name>
    <dbReference type="NCBI Taxonomy" id="8364"/>
    <lineage>
        <taxon>Eukaryota</taxon>
        <taxon>Metazoa</taxon>
        <taxon>Chordata</taxon>
        <taxon>Craniata</taxon>
        <taxon>Vertebrata</taxon>
        <taxon>Euteleostomi</taxon>
        <taxon>Amphibia</taxon>
        <taxon>Batrachia</taxon>
        <taxon>Anura</taxon>
        <taxon>Pipoidea</taxon>
        <taxon>Pipidae</taxon>
        <taxon>Xenopodinae</taxon>
        <taxon>Xenopus</taxon>
        <taxon>Silurana</taxon>
    </lineage>
</organism>
<feature type="compositionally biased region" description="Basic and acidic residues" evidence="5">
    <location>
        <begin position="931"/>
        <end position="942"/>
    </location>
</feature>
<dbReference type="InParanoid" id="A0A803JV42"/>
<comment type="function">
    <text evidence="3">E3 ubiquitin-protein ligase which accepts ubiquitin from an E2 ubiquitin-conjugating enzyme in the form of a thioester and then directly transfers the ubiquitin to targeted substrates.</text>
</comment>
<dbReference type="Gene3D" id="1.25.10.10">
    <property type="entry name" value="Leucine-rich Repeat Variant"/>
    <property type="match status" value="1"/>
</dbReference>
<reference evidence="7" key="2">
    <citation type="submission" date="2021-03" db="UniProtKB">
        <authorList>
            <consortium name="Ensembl"/>
        </authorList>
    </citation>
    <scope>IDENTIFICATION</scope>
</reference>
<dbReference type="GO" id="GO:0061630">
    <property type="term" value="F:ubiquitin protein ligase activity"/>
    <property type="evidence" value="ECO:0007669"/>
    <property type="project" value="UniProtKB-UniRule"/>
</dbReference>
<dbReference type="Pfam" id="PF25579">
    <property type="entry name" value="TPR_TRIP12_N"/>
    <property type="match status" value="1"/>
</dbReference>
<dbReference type="UniPathway" id="UPA00143"/>
<dbReference type="GeneTree" id="ENSGT00940000156517"/>
<evidence type="ECO:0000256" key="1">
    <source>
        <dbReference type="ARBA" id="ARBA00000885"/>
    </source>
</evidence>
<dbReference type="EC" id="2.3.2.26" evidence="3"/>
<dbReference type="PANTHER" id="PTHR45670:SF1">
    <property type="entry name" value="E3 UBIQUITIN-PROTEIN LIGASE HECTD1"/>
    <property type="match status" value="1"/>
</dbReference>
<dbReference type="AlphaFoldDB" id="A0A803JV42"/>
<dbReference type="InterPro" id="IPR057948">
    <property type="entry name" value="TPR_TRIP12_N"/>
</dbReference>
<evidence type="ECO:0000256" key="2">
    <source>
        <dbReference type="ARBA" id="ARBA00022679"/>
    </source>
</evidence>
<protein>
    <recommendedName>
        <fullName evidence="3">E3 ubiquitin-protein ligase</fullName>
        <ecNumber evidence="3">2.3.2.26</ecNumber>
    </recommendedName>
</protein>
<keyword evidence="4" id="KW-0175">Coiled coil</keyword>
<dbReference type="GO" id="GO:0016567">
    <property type="term" value="P:protein ubiquitination"/>
    <property type="evidence" value="ECO:0007669"/>
    <property type="project" value="UniProtKB-UniPathway"/>
</dbReference>
<feature type="region of interest" description="Disordered" evidence="5">
    <location>
        <begin position="923"/>
        <end position="943"/>
    </location>
</feature>
<evidence type="ECO:0000259" key="6">
    <source>
        <dbReference type="Pfam" id="PF25579"/>
    </source>
</evidence>
<feature type="coiled-coil region" evidence="4">
    <location>
        <begin position="453"/>
        <end position="494"/>
    </location>
</feature>
<sequence>MGKQSRKGSVKAKCLGYQNCAECLLQKDVNFVIKPETAVGVKQKWGIDCAMLGDVNKCHECKISPCQAEDCAVKVCVSQPKGVNTKANFQVQQWLNKVKTDNESQKLQCLAELIQWLKERTVTCLKSFPVQSVVVALVKLLEMNHNFDILNFTCQALKSILDVFPLSSEVVVDAVPILLEEVQCVRNLDVVEQAFAILEILSHTHGRAILLTGELGDCFYDLECFSIQAKRNALAMAAKCCQQIQPNELIAKALPELSQRLTHQDKESVESILLCFLHLINNFQFNQVMLEKVLCPELVSHIQQSDGKGSKTVASLLSLVNVLANSESVSLEGSVPGIQSKCAVKSQEVGASNVPKAKEVKLAAGVQVPTKAVVKEPERGDQSEQVKYIETLKVMYAQLAKAFKEKQSQLEQSQREGVLLKEMHSIEILDKKSEIKSLKESLASEVERNALESEQKNKVVMELQKEVADLTKRLAEASNLHKDTAERQQKYEEKCTELAQANAALHTHVVNLQRQCTELADAKVILAEREKSLQEQLRKDTAERATLELQLNNLFKSHRLLETRLCDCKAQKEDLEQCKQVQAKAMEQLQAQLTVHQTEEKFLRDQNFDLKVERGSLQQRLCMLQDQVLLEEQHRTTILQEMESLKQCVGKKDAEIQLLKEPLPQRPEKLEEDLPKKNLVAPSPRPEEAGGLHLDEVSVVVLPGTEPQALNVPTKLSGGGSRTDQEENLDGKFPVVVSIPQGKELSDFELESPVYDLQPKVKRANDIELSDVKDQEGLGTRQNCGRTVAQIYDKCSCSRTVMPSSDKEVPYAKEQFKDSKSDVLLSNQFSPQVPDPVVLQQRSIVNVMPMMLLKGDFKLLWGSLGRKNVPLGQVSQAVGIPKMHLGPQRCGERDVEIMVSKNGLTPSSTLLKEQECVELSLKSQRQAKTGEGPEGKAPKSLEQESSGMAYCAHPYGLKQRGGICGRMAQQMREKVSFPFTFPIVGDVISKGEDDKPRMLALFKRLFCLALKAIGFWKEQMDQAIHSSSPAHILELTFHRKAVLWKRYLMV</sequence>
<comment type="catalytic activity">
    <reaction evidence="1 3">
        <text>S-ubiquitinyl-[E2 ubiquitin-conjugating enzyme]-L-cysteine + [acceptor protein]-L-lysine = [E2 ubiquitin-conjugating enzyme]-L-cysteine + N(6)-ubiquitinyl-[acceptor protein]-L-lysine.</text>
        <dbReference type="EC" id="2.3.2.26"/>
    </reaction>
</comment>
<comment type="similarity">
    <text evidence="3">Belongs to the UPL family. K-HECT subfamily.</text>
</comment>
<evidence type="ECO:0000256" key="5">
    <source>
        <dbReference type="SAM" id="MobiDB-lite"/>
    </source>
</evidence>
<evidence type="ECO:0000313" key="7">
    <source>
        <dbReference type="Ensembl" id="ENSXETP00000111892"/>
    </source>
</evidence>
<dbReference type="PANTHER" id="PTHR45670">
    <property type="entry name" value="E3 UBIQUITIN-PROTEIN LIGASE TRIP12"/>
    <property type="match status" value="1"/>
</dbReference>
<dbReference type="SUPFAM" id="SSF48371">
    <property type="entry name" value="ARM repeat"/>
    <property type="match status" value="1"/>
</dbReference>
<evidence type="ECO:0000256" key="3">
    <source>
        <dbReference type="RuleBase" id="RU369009"/>
    </source>
</evidence>
<proteinExistence type="inferred from homology"/>
<reference evidence="7" key="1">
    <citation type="journal article" date="2010" name="Science">
        <title>The genome of the Western clawed frog Xenopus tropicalis.</title>
        <authorList>
            <person name="Hellsten U."/>
            <person name="Harland R.M."/>
            <person name="Gilchrist M.J."/>
            <person name="Hendrix D."/>
            <person name="Jurka J."/>
            <person name="Kapitonov V."/>
            <person name="Ovcharenko I."/>
            <person name="Putnam N.H."/>
            <person name="Shu S."/>
            <person name="Taher L."/>
            <person name="Blitz I.L."/>
            <person name="Blumberg B."/>
            <person name="Dichmann D.S."/>
            <person name="Dubchak I."/>
            <person name="Amaya E."/>
            <person name="Detter J.C."/>
            <person name="Fletcher R."/>
            <person name="Gerhard D.S."/>
            <person name="Goodstein D."/>
            <person name="Graves T."/>
            <person name="Grigoriev I.V."/>
            <person name="Grimwood J."/>
            <person name="Kawashima T."/>
            <person name="Lindquist E."/>
            <person name="Lucas S.M."/>
            <person name="Mead P.E."/>
            <person name="Mitros T."/>
            <person name="Ogino H."/>
            <person name="Ohta Y."/>
            <person name="Poliakov A.V."/>
            <person name="Pollet N."/>
            <person name="Robert J."/>
            <person name="Salamov A."/>
            <person name="Sater A.K."/>
            <person name="Schmutz J."/>
            <person name="Terry A."/>
            <person name="Vize P.D."/>
            <person name="Warren W.C."/>
            <person name="Wells D."/>
            <person name="Wills A."/>
            <person name="Wilson R.K."/>
            <person name="Zimmerman L.B."/>
            <person name="Zorn A.M."/>
            <person name="Grainger R."/>
            <person name="Grammer T."/>
            <person name="Khokha M.K."/>
            <person name="Richardson P.M."/>
            <person name="Rokhsar D.S."/>
        </authorList>
    </citation>
    <scope>NUCLEOTIDE SEQUENCE [LARGE SCALE GENOMIC DNA]</scope>
    <source>
        <strain evidence="7">Nigerian</strain>
    </source>
</reference>
<accession>A0A803JV42</accession>
<dbReference type="InterPro" id="IPR045322">
    <property type="entry name" value="HECTD1/TRIP12-like"/>
</dbReference>
<dbReference type="Ensembl" id="ENSXETT00000110092">
    <property type="protein sequence ID" value="ENSXETP00000111892"/>
    <property type="gene ID" value="ENSXETG00000044102"/>
</dbReference>
<dbReference type="GO" id="GO:0006511">
    <property type="term" value="P:ubiquitin-dependent protein catabolic process"/>
    <property type="evidence" value="ECO:0007669"/>
    <property type="project" value="UniProtKB-UniRule"/>
</dbReference>